<evidence type="ECO:0000256" key="3">
    <source>
        <dbReference type="ARBA" id="ARBA00022692"/>
    </source>
</evidence>
<feature type="transmembrane region" description="Helical" evidence="11">
    <location>
        <begin position="189"/>
        <end position="209"/>
    </location>
</feature>
<dbReference type="CDD" id="cd15203">
    <property type="entry name" value="7tmA_NPYR-like"/>
    <property type="match status" value="1"/>
</dbReference>
<dbReference type="InterPro" id="IPR000276">
    <property type="entry name" value="GPCR_Rhodpsn"/>
</dbReference>
<name>A0A4U5NCN5_STECR</name>
<evidence type="ECO:0000256" key="9">
    <source>
        <dbReference type="RuleBase" id="RU000688"/>
    </source>
</evidence>
<keyword evidence="7 9" id="KW-0675">Receptor</keyword>
<comment type="caution">
    <text evidence="13">The sequence shown here is derived from an EMBL/GenBank/DDBJ whole genome shotgun (WGS) entry which is preliminary data.</text>
</comment>
<evidence type="ECO:0000256" key="4">
    <source>
        <dbReference type="ARBA" id="ARBA00022989"/>
    </source>
</evidence>
<dbReference type="InterPro" id="IPR000611">
    <property type="entry name" value="NPY_rcpt"/>
</dbReference>
<dbReference type="Pfam" id="PF00001">
    <property type="entry name" value="7tm_1"/>
    <property type="match status" value="1"/>
</dbReference>
<evidence type="ECO:0000256" key="1">
    <source>
        <dbReference type="ARBA" id="ARBA00004141"/>
    </source>
</evidence>
<feature type="transmembrane region" description="Helical" evidence="11">
    <location>
        <begin position="279"/>
        <end position="302"/>
    </location>
</feature>
<dbReference type="PROSITE" id="PS00237">
    <property type="entry name" value="G_PROTEIN_RECEP_F1_1"/>
    <property type="match status" value="1"/>
</dbReference>
<evidence type="ECO:0000256" key="8">
    <source>
        <dbReference type="ARBA" id="ARBA00023224"/>
    </source>
</evidence>
<evidence type="ECO:0000256" key="11">
    <source>
        <dbReference type="SAM" id="Phobius"/>
    </source>
</evidence>
<feature type="transmembrane region" description="Helical" evidence="11">
    <location>
        <begin position="153"/>
        <end position="177"/>
    </location>
</feature>
<dbReference type="OrthoDB" id="9046662at2759"/>
<dbReference type="AlphaFoldDB" id="A0A4U5NCN5"/>
<organism evidence="13 14">
    <name type="scientific">Steinernema carpocapsae</name>
    <name type="common">Entomopathogenic nematode</name>
    <dbReference type="NCBI Taxonomy" id="34508"/>
    <lineage>
        <taxon>Eukaryota</taxon>
        <taxon>Metazoa</taxon>
        <taxon>Ecdysozoa</taxon>
        <taxon>Nematoda</taxon>
        <taxon>Chromadorea</taxon>
        <taxon>Rhabditida</taxon>
        <taxon>Tylenchina</taxon>
        <taxon>Panagrolaimomorpha</taxon>
        <taxon>Strongyloidoidea</taxon>
        <taxon>Steinernematidae</taxon>
        <taxon>Steinernema</taxon>
    </lineage>
</organism>
<evidence type="ECO:0000259" key="12">
    <source>
        <dbReference type="PROSITE" id="PS50262"/>
    </source>
</evidence>
<keyword evidence="8 9" id="KW-0807">Transducer</keyword>
<dbReference type="GO" id="GO:0043005">
    <property type="term" value="C:neuron projection"/>
    <property type="evidence" value="ECO:0007669"/>
    <property type="project" value="TreeGrafter"/>
</dbReference>
<keyword evidence="5 9" id="KW-0297">G-protein coupled receptor</keyword>
<feature type="domain" description="G-protein coupled receptors family 1 profile" evidence="12">
    <location>
        <begin position="132"/>
        <end position="399"/>
    </location>
</feature>
<evidence type="ECO:0000256" key="5">
    <source>
        <dbReference type="ARBA" id="ARBA00023040"/>
    </source>
</evidence>
<comment type="similarity">
    <text evidence="2 9">Belongs to the G-protein coupled receptor 1 family.</text>
</comment>
<dbReference type="SUPFAM" id="SSF81321">
    <property type="entry name" value="Family A G protein-coupled receptor-like"/>
    <property type="match status" value="1"/>
</dbReference>
<feature type="transmembrane region" description="Helical" evidence="11">
    <location>
        <begin position="230"/>
        <end position="250"/>
    </location>
</feature>
<dbReference type="GO" id="GO:0005886">
    <property type="term" value="C:plasma membrane"/>
    <property type="evidence" value="ECO:0007669"/>
    <property type="project" value="TreeGrafter"/>
</dbReference>
<dbReference type="EMBL" id="AZBU02000004">
    <property type="protein sequence ID" value="TKR80273.1"/>
    <property type="molecule type" value="Genomic_DNA"/>
</dbReference>
<dbReference type="SMART" id="SM01381">
    <property type="entry name" value="7TM_GPCR_Srsx"/>
    <property type="match status" value="1"/>
</dbReference>
<evidence type="ECO:0000256" key="2">
    <source>
        <dbReference type="ARBA" id="ARBA00010663"/>
    </source>
</evidence>
<keyword evidence="14" id="KW-1185">Reference proteome</keyword>
<sequence>MQIESSRFSGSEDDYSGNPASPVPPATSSVRFWISLWLSPLKTSANRGSLVFLISIPISDILDESIEGQISLLNHFQFESNFLAMNLDVLDAQCVDIKEFLWRNQSDLTSLPSTMSVFGIFYSLIITLGVVGNMLVVLSVWKHKSLQSVRNMFIVSLSISDIVISIVSGSITPITAFTKVWLFGVQLCYLVPLIQGASLCFSTLTLTSISIDRFILIIYPTKRAIQQKHALRMILLNVAIAVLVSLPMVFKQSLVDYGNFCGRFCTEDWGDDQAGRSTYGTLVFIMQFVLPLTVITFCYMMISLKLGKGMLVQKKCSEKLLVQAGSEQRKAALRRRLRTNRMLMAMVGVFCCCWMPSVAFNFLRDYQWLPTFVAKQEYLFGIITHCISMSSTVWNPCLYALLNEQFRLAFSSLLSACKSGSELNRSKSRFDARCQRLVSNAFVDGNGNTSVPTTFPDGHRNSVLVRSEVQQDVTSSSL</sequence>
<evidence type="ECO:0000256" key="10">
    <source>
        <dbReference type="SAM" id="MobiDB-lite"/>
    </source>
</evidence>
<dbReference type="InterPro" id="IPR017452">
    <property type="entry name" value="GPCR_Rhodpsn_7TM"/>
</dbReference>
<feature type="transmembrane region" description="Helical" evidence="11">
    <location>
        <begin position="120"/>
        <end position="141"/>
    </location>
</feature>
<keyword evidence="6 11" id="KW-0472">Membrane</keyword>
<evidence type="ECO:0000313" key="13">
    <source>
        <dbReference type="EMBL" id="TKR80273.1"/>
    </source>
</evidence>
<dbReference type="PANTHER" id="PTHR24235:SF18">
    <property type="entry name" value="G-PROTEIN COUPLED RECEPTORS FAMILY 1 PROFILE DOMAIN-CONTAINING PROTEIN"/>
    <property type="match status" value="1"/>
</dbReference>
<dbReference type="PROSITE" id="PS50262">
    <property type="entry name" value="G_PROTEIN_RECEP_F1_2"/>
    <property type="match status" value="1"/>
</dbReference>
<dbReference type="GO" id="GO:0042923">
    <property type="term" value="F:neuropeptide binding"/>
    <property type="evidence" value="ECO:0007669"/>
    <property type="project" value="TreeGrafter"/>
</dbReference>
<dbReference type="Proteomes" id="UP000298663">
    <property type="component" value="Unassembled WGS sequence"/>
</dbReference>
<dbReference type="Gene3D" id="1.20.1070.10">
    <property type="entry name" value="Rhodopsin 7-helix transmembrane proteins"/>
    <property type="match status" value="1"/>
</dbReference>
<dbReference type="PRINTS" id="PR01012">
    <property type="entry name" value="NRPEPTIDEYR"/>
</dbReference>
<proteinExistence type="inferred from homology"/>
<dbReference type="STRING" id="34508.A0A4U5NCN5"/>
<feature type="transmembrane region" description="Helical" evidence="11">
    <location>
        <begin position="343"/>
        <end position="363"/>
    </location>
</feature>
<dbReference type="GO" id="GO:0004983">
    <property type="term" value="F:neuropeptide Y receptor activity"/>
    <property type="evidence" value="ECO:0007669"/>
    <property type="project" value="InterPro"/>
</dbReference>
<dbReference type="PRINTS" id="PR00237">
    <property type="entry name" value="GPCRRHODOPSN"/>
</dbReference>
<dbReference type="PANTHER" id="PTHR24235">
    <property type="entry name" value="NEUROPEPTIDE Y RECEPTOR"/>
    <property type="match status" value="1"/>
</dbReference>
<evidence type="ECO:0000313" key="14">
    <source>
        <dbReference type="Proteomes" id="UP000298663"/>
    </source>
</evidence>
<feature type="region of interest" description="Disordered" evidence="10">
    <location>
        <begin position="1"/>
        <end position="24"/>
    </location>
</feature>
<keyword evidence="3 9" id="KW-0812">Transmembrane</keyword>
<gene>
    <name evidence="13" type="ORF">L596_014372</name>
</gene>
<comment type="subcellular location">
    <subcellularLocation>
        <location evidence="1">Membrane</location>
        <topology evidence="1">Multi-pass membrane protein</topology>
    </subcellularLocation>
</comment>
<keyword evidence="4 11" id="KW-1133">Transmembrane helix</keyword>
<evidence type="ECO:0000256" key="6">
    <source>
        <dbReference type="ARBA" id="ARBA00023136"/>
    </source>
</evidence>
<reference evidence="13 14" key="2">
    <citation type="journal article" date="2019" name="G3 (Bethesda)">
        <title>Hybrid Assembly of the Genome of the Entomopathogenic Nematode Steinernema carpocapsae Identifies the X-Chromosome.</title>
        <authorList>
            <person name="Serra L."/>
            <person name="Macchietto M."/>
            <person name="Macias-Munoz A."/>
            <person name="McGill C.J."/>
            <person name="Rodriguez I.M."/>
            <person name="Rodriguez B."/>
            <person name="Murad R."/>
            <person name="Mortazavi A."/>
        </authorList>
    </citation>
    <scope>NUCLEOTIDE SEQUENCE [LARGE SCALE GENOMIC DNA]</scope>
    <source>
        <strain evidence="13 14">ALL</strain>
    </source>
</reference>
<evidence type="ECO:0000256" key="7">
    <source>
        <dbReference type="ARBA" id="ARBA00023170"/>
    </source>
</evidence>
<protein>
    <recommendedName>
        <fullName evidence="12">G-protein coupled receptors family 1 profile domain-containing protein</fullName>
    </recommendedName>
</protein>
<reference evidence="13 14" key="1">
    <citation type="journal article" date="2015" name="Genome Biol.">
        <title>Comparative genomics of Steinernema reveals deeply conserved gene regulatory networks.</title>
        <authorList>
            <person name="Dillman A.R."/>
            <person name="Macchietto M."/>
            <person name="Porter C.F."/>
            <person name="Rogers A."/>
            <person name="Williams B."/>
            <person name="Antoshechkin I."/>
            <person name="Lee M.M."/>
            <person name="Goodwin Z."/>
            <person name="Lu X."/>
            <person name="Lewis E.E."/>
            <person name="Goodrich-Blair H."/>
            <person name="Stock S.P."/>
            <person name="Adams B.J."/>
            <person name="Sternberg P.W."/>
            <person name="Mortazavi A."/>
        </authorList>
    </citation>
    <scope>NUCLEOTIDE SEQUENCE [LARGE SCALE GENOMIC DNA]</scope>
    <source>
        <strain evidence="13 14">ALL</strain>
    </source>
</reference>
<accession>A0A4U5NCN5</accession>
<feature type="transmembrane region" description="Helical" evidence="11">
    <location>
        <begin position="378"/>
        <end position="402"/>
    </location>
</feature>